<feature type="compositionally biased region" description="Low complexity" evidence="13">
    <location>
        <begin position="218"/>
        <end position="229"/>
    </location>
</feature>
<evidence type="ECO:0000256" key="12">
    <source>
        <dbReference type="RuleBase" id="RU361211"/>
    </source>
</evidence>
<evidence type="ECO:0000313" key="16">
    <source>
        <dbReference type="EMBL" id="GAT60972.1"/>
    </source>
</evidence>
<keyword evidence="7" id="KW-0862">Zinc</keyword>
<dbReference type="InterPro" id="IPR016181">
    <property type="entry name" value="Acyl_CoA_acyltransferase"/>
</dbReference>
<dbReference type="InterPro" id="IPR036388">
    <property type="entry name" value="WH-like_DNA-bd_sf"/>
</dbReference>
<keyword evidence="5" id="KW-0479">Metal-binding</keyword>
<feature type="region of interest" description="Disordered" evidence="13">
    <location>
        <begin position="799"/>
        <end position="892"/>
    </location>
</feature>
<evidence type="ECO:0000256" key="7">
    <source>
        <dbReference type="ARBA" id="ARBA00022833"/>
    </source>
</evidence>
<dbReference type="InterPro" id="IPR040706">
    <property type="entry name" value="Zf-MYST"/>
</dbReference>
<accession>A0ABQ0MCK7</accession>
<dbReference type="SMART" id="SM00249">
    <property type="entry name" value="PHD"/>
    <property type="match status" value="2"/>
</dbReference>
<evidence type="ECO:0000256" key="10">
    <source>
        <dbReference type="ARBA" id="ARBA00023242"/>
    </source>
</evidence>
<keyword evidence="8" id="KW-0156">Chromatin regulator</keyword>
<dbReference type="InterPro" id="IPR011011">
    <property type="entry name" value="Znf_FYVE_PHD"/>
</dbReference>
<dbReference type="Pfam" id="PF17772">
    <property type="entry name" value="zf-MYST"/>
    <property type="match status" value="1"/>
</dbReference>
<keyword evidence="4" id="KW-0808">Transferase</keyword>
<evidence type="ECO:0000256" key="4">
    <source>
        <dbReference type="ARBA" id="ARBA00022679"/>
    </source>
</evidence>
<dbReference type="SUPFAM" id="SSF57903">
    <property type="entry name" value="FYVE/PHD zinc finger"/>
    <property type="match status" value="2"/>
</dbReference>
<dbReference type="PANTHER" id="PTHR10615">
    <property type="entry name" value="HISTONE ACETYLTRANSFERASE"/>
    <property type="match status" value="1"/>
</dbReference>
<evidence type="ECO:0000256" key="5">
    <source>
        <dbReference type="ARBA" id="ARBA00022723"/>
    </source>
</evidence>
<evidence type="ECO:0000313" key="17">
    <source>
        <dbReference type="Proteomes" id="UP000815677"/>
    </source>
</evidence>
<keyword evidence="9" id="KW-0007">Acetylation</keyword>
<dbReference type="Proteomes" id="UP000815677">
    <property type="component" value="Unassembled WGS sequence"/>
</dbReference>
<evidence type="ECO:0000259" key="14">
    <source>
        <dbReference type="PROSITE" id="PS50016"/>
    </source>
</evidence>
<feature type="domain" description="MYST-type HAT" evidence="15">
    <location>
        <begin position="410"/>
        <end position="732"/>
    </location>
</feature>
<feature type="region of interest" description="Disordered" evidence="13">
    <location>
        <begin position="218"/>
        <end position="408"/>
    </location>
</feature>
<feature type="domain" description="PHD-type" evidence="14">
    <location>
        <begin position="107"/>
        <end position="166"/>
    </location>
</feature>
<dbReference type="SUPFAM" id="SSF55729">
    <property type="entry name" value="Acyl-CoA N-acyltransferases (Nat)"/>
    <property type="match status" value="1"/>
</dbReference>
<dbReference type="Gene3D" id="3.40.630.30">
    <property type="match status" value="1"/>
</dbReference>
<evidence type="ECO:0000256" key="8">
    <source>
        <dbReference type="ARBA" id="ARBA00022853"/>
    </source>
</evidence>
<dbReference type="InterPro" id="IPR019786">
    <property type="entry name" value="Zinc_finger_PHD-type_CS"/>
</dbReference>
<keyword evidence="6 11" id="KW-0863">Zinc-finger</keyword>
<proteinExistence type="inferred from homology"/>
<feature type="compositionally biased region" description="Low complexity" evidence="13">
    <location>
        <begin position="799"/>
        <end position="821"/>
    </location>
</feature>
<dbReference type="EMBL" id="DF849967">
    <property type="protein sequence ID" value="GAT60972.1"/>
    <property type="molecule type" value="Genomic_DNA"/>
</dbReference>
<evidence type="ECO:0000259" key="15">
    <source>
        <dbReference type="PROSITE" id="PS51726"/>
    </source>
</evidence>
<dbReference type="PANTHER" id="PTHR10615:SF161">
    <property type="entry name" value="HISTONE ACETYLTRANSFERASE KAT7"/>
    <property type="match status" value="1"/>
</dbReference>
<reference evidence="16" key="1">
    <citation type="submission" date="2014-09" db="EMBL/GenBank/DDBJ databases">
        <title>Genome sequence of the luminous mushroom Mycena chlorophos for searching fungal bioluminescence genes.</title>
        <authorList>
            <person name="Tanaka Y."/>
            <person name="Kasuga D."/>
            <person name="Oba Y."/>
            <person name="Hase S."/>
            <person name="Sato K."/>
            <person name="Oba Y."/>
            <person name="Sakakibara Y."/>
        </authorList>
    </citation>
    <scope>NUCLEOTIDE SEQUENCE</scope>
</reference>
<organism evidence="16 17">
    <name type="scientific">Mycena chlorophos</name>
    <name type="common">Agaric fungus</name>
    <name type="synonym">Agaricus chlorophos</name>
    <dbReference type="NCBI Taxonomy" id="658473"/>
    <lineage>
        <taxon>Eukaryota</taxon>
        <taxon>Fungi</taxon>
        <taxon>Dikarya</taxon>
        <taxon>Basidiomycota</taxon>
        <taxon>Agaricomycotina</taxon>
        <taxon>Agaricomycetes</taxon>
        <taxon>Agaricomycetidae</taxon>
        <taxon>Agaricales</taxon>
        <taxon>Marasmiineae</taxon>
        <taxon>Mycenaceae</taxon>
        <taxon>Mycena</taxon>
    </lineage>
</organism>
<evidence type="ECO:0000256" key="2">
    <source>
        <dbReference type="ARBA" id="ARBA00010107"/>
    </source>
</evidence>
<dbReference type="InterPro" id="IPR002717">
    <property type="entry name" value="HAT_MYST-type"/>
</dbReference>
<evidence type="ECO:0000256" key="1">
    <source>
        <dbReference type="ARBA" id="ARBA00004123"/>
    </source>
</evidence>
<evidence type="ECO:0000256" key="11">
    <source>
        <dbReference type="PROSITE-ProRule" id="PRU00146"/>
    </source>
</evidence>
<evidence type="ECO:0000256" key="9">
    <source>
        <dbReference type="ARBA" id="ARBA00022990"/>
    </source>
</evidence>
<feature type="region of interest" description="Disordered" evidence="13">
    <location>
        <begin position="766"/>
        <end position="786"/>
    </location>
</feature>
<evidence type="ECO:0000256" key="3">
    <source>
        <dbReference type="ARBA" id="ARBA00013184"/>
    </source>
</evidence>
<feature type="compositionally biased region" description="Acidic residues" evidence="13">
    <location>
        <begin position="241"/>
        <end position="250"/>
    </location>
</feature>
<dbReference type="PROSITE" id="PS50016">
    <property type="entry name" value="ZF_PHD_2"/>
    <property type="match status" value="2"/>
</dbReference>
<dbReference type="PROSITE" id="PS01359">
    <property type="entry name" value="ZF_PHD_1"/>
    <property type="match status" value="2"/>
</dbReference>
<feature type="region of interest" description="Disordered" evidence="13">
    <location>
        <begin position="1"/>
        <end position="67"/>
    </location>
</feature>
<evidence type="ECO:0000256" key="6">
    <source>
        <dbReference type="ARBA" id="ARBA00022771"/>
    </source>
</evidence>
<dbReference type="Gene3D" id="3.30.60.60">
    <property type="entry name" value="N-acetyl transferase-like"/>
    <property type="match status" value="1"/>
</dbReference>
<feature type="region of interest" description="Disordered" evidence="13">
    <location>
        <begin position="649"/>
        <end position="673"/>
    </location>
</feature>
<protein>
    <recommendedName>
        <fullName evidence="3 12">Histone acetyltransferase</fullName>
        <ecNumber evidence="3 12">2.3.1.48</ecNumber>
    </recommendedName>
</protein>
<dbReference type="InterPro" id="IPR001965">
    <property type="entry name" value="Znf_PHD"/>
</dbReference>
<dbReference type="InterPro" id="IPR013083">
    <property type="entry name" value="Znf_RING/FYVE/PHD"/>
</dbReference>
<keyword evidence="17" id="KW-1185">Reference proteome</keyword>
<evidence type="ECO:0000256" key="13">
    <source>
        <dbReference type="SAM" id="MobiDB-lite"/>
    </source>
</evidence>
<feature type="compositionally biased region" description="Basic and acidic residues" evidence="13">
    <location>
        <begin position="341"/>
        <end position="356"/>
    </location>
</feature>
<name>A0ABQ0MCK7_MYCCL</name>
<dbReference type="Pfam" id="PF00628">
    <property type="entry name" value="PHD"/>
    <property type="match status" value="1"/>
</dbReference>
<dbReference type="Gene3D" id="1.10.10.10">
    <property type="entry name" value="Winged helix-like DNA-binding domain superfamily/Winged helix DNA-binding domain"/>
    <property type="match status" value="1"/>
</dbReference>
<dbReference type="InterPro" id="IPR019787">
    <property type="entry name" value="Znf_PHD-finger"/>
</dbReference>
<comment type="similarity">
    <text evidence="2 12">Belongs to the MYST (SAS/MOZ) family.</text>
</comment>
<feature type="compositionally biased region" description="Basic residues" evidence="13">
    <location>
        <begin position="822"/>
        <end position="835"/>
    </location>
</feature>
<sequence length="955" mass="105480">MDENPVSEPPEVGTGDVEYPSDGDAIPIDPALEEPQLPIDPELMGMHSPQPESHTSPPPSPEAPVVFEQYSQLPQGDPFEAEPEYTPMQLDEEPISPSPKGRTRRLQLHCASCKLPIKNTKSVSERSVTCRDCGSTTHLTCLRNSPASVFDAITTYDWACTECKKCDICHEKGDDAKIMFCDACDRGWHTDCLDPPIESPPQGDWFCPLCEARDASPAGPSEGAASSKASKGKGKARALPIDEDISEQEEAPPSAGSIITVKRPKPRTKSTSTRKTVQASPARTPKRARLNPAPSTSSARLRAPPKERAKVVEEEETRGLFDDILEPAERDTTKTSITPLDKQKFDRSRAISDAKLKPPPRPRPSSETPEAGPSRPLRSSFAQPTIPSPSASPAPSSTPGLRPNYDASVPPPLRITNIRFGQFDIETWYNAPFPEEYSNIPDGRLWICEFCLKYMKSRFGSNRHRMKCKCRNPPGDEIYRDQGVSIFEVDGRKNKIYCQNLCLLSKMFLDHKSLFYDVEPFLFYVITEVDDMGAHFVGYFSKEKRSPKDYNVSCIMTLPVVQRRGWGNLLIDFSYLLSKKEHRLGSPEKPLSGLGALGYKSYWTLALMRYLSTAPDHPRLEDICLATSMTMEDVYNTLMQQDMITVRDVTPPRVKPSPGQSIKYSKGRKNGVARRALQRNQTTDKANGEPAPFVPPTHYNIHWDHDAVAEYLRKWEQKGYLHLRPDRLQWSPYVLAVSKSEGPSAADTSLLLTSERLAAKQANGFLLDVPPTVPPTPNGAATNGDDQMERDRAFAVALASSPRSLRSRGSLSAPSTPLTSTARRRGRPGSARRKVVISEDIEEEDEPPKKRSKVDFGSPEPDRAASTPPPPPTTGTPSTTGDCAQETPPPQVVDHVAVQVCDGDEPNRAPAAIKTIIVDTESVKMEDVDEETKGDAMASIAAAWRARTSEQDVVE</sequence>
<dbReference type="Pfam" id="PF01853">
    <property type="entry name" value="MOZ_SAS"/>
    <property type="match status" value="1"/>
</dbReference>
<comment type="catalytic activity">
    <reaction evidence="12">
        <text>L-lysyl-[protein] + acetyl-CoA = N(6)-acetyl-L-lysyl-[protein] + CoA + H(+)</text>
        <dbReference type="Rhea" id="RHEA:45948"/>
        <dbReference type="Rhea" id="RHEA-COMP:9752"/>
        <dbReference type="Rhea" id="RHEA-COMP:10731"/>
        <dbReference type="ChEBI" id="CHEBI:15378"/>
        <dbReference type="ChEBI" id="CHEBI:29969"/>
        <dbReference type="ChEBI" id="CHEBI:57287"/>
        <dbReference type="ChEBI" id="CHEBI:57288"/>
        <dbReference type="ChEBI" id="CHEBI:61930"/>
        <dbReference type="EC" id="2.3.1.48"/>
    </reaction>
</comment>
<dbReference type="InterPro" id="IPR050603">
    <property type="entry name" value="MYST_HAT"/>
</dbReference>
<dbReference type="Gene3D" id="3.30.40.10">
    <property type="entry name" value="Zinc/RING finger domain, C3HC4 (zinc finger)"/>
    <property type="match status" value="1"/>
</dbReference>
<dbReference type="PROSITE" id="PS51726">
    <property type="entry name" value="MYST_HAT"/>
    <property type="match status" value="1"/>
</dbReference>
<keyword evidence="10 12" id="KW-0539">Nucleus</keyword>
<feature type="compositionally biased region" description="Basic and acidic residues" evidence="13">
    <location>
        <begin position="304"/>
        <end position="333"/>
    </location>
</feature>
<comment type="subcellular location">
    <subcellularLocation>
        <location evidence="1 12">Nucleus</location>
    </subcellularLocation>
</comment>
<dbReference type="EC" id="2.3.1.48" evidence="3 12"/>
<feature type="domain" description="PHD-type" evidence="14">
    <location>
        <begin position="163"/>
        <end position="213"/>
    </location>
</feature>
<gene>
    <name evidence="16" type="ORF">MCHLO_17049</name>
</gene>